<dbReference type="PROSITE" id="PS50005">
    <property type="entry name" value="TPR"/>
    <property type="match status" value="3"/>
</dbReference>
<dbReference type="Pfam" id="PF13191">
    <property type="entry name" value="AAA_16"/>
    <property type="match status" value="1"/>
</dbReference>
<dbReference type="Gene3D" id="3.30.200.20">
    <property type="entry name" value="Phosphorylase Kinase, domain 1"/>
    <property type="match status" value="1"/>
</dbReference>
<evidence type="ECO:0000259" key="4">
    <source>
        <dbReference type="PROSITE" id="PS50011"/>
    </source>
</evidence>
<dbReference type="Gene3D" id="3.40.50.300">
    <property type="entry name" value="P-loop containing nucleotide triphosphate hydrolases"/>
    <property type="match status" value="1"/>
</dbReference>
<evidence type="ECO:0000313" key="6">
    <source>
        <dbReference type="Proteomes" id="UP000052008"/>
    </source>
</evidence>
<feature type="domain" description="Protein kinase" evidence="4">
    <location>
        <begin position="9"/>
        <end position="281"/>
    </location>
</feature>
<comment type="caution">
    <text evidence="5">The sequence shown here is derived from an EMBL/GenBank/DDBJ whole genome shotgun (WGS) entry which is preliminary data.</text>
</comment>
<keyword evidence="1" id="KW-0547">Nucleotide-binding</keyword>
<evidence type="ECO:0000313" key="5">
    <source>
        <dbReference type="EMBL" id="KPJ53799.1"/>
    </source>
</evidence>
<proteinExistence type="predicted"/>
<dbReference type="SMART" id="SM00028">
    <property type="entry name" value="TPR"/>
    <property type="match status" value="8"/>
</dbReference>
<sequence length="1249" mass="137156">MGAVVGGRYELTEVAGSGIGGIVYRAVDRLTGRVVALKAARHLGLSAEEPEDVGGEILPPAALGARLRDEFRTMARLTHPNIVRVYDFGETGSGAPFFTMEFVEGGSIIDACWRDDIDGLVCLVLGVCDALDYVHEKEIVHGDLKPGNILVSRDTRGPGVVKLTDFGLARYVTEMVENRALFGTIPYLSPEAIAGRPCNGRSDLYSLGVILYQALAGSLPFEGSWRDILDQHLHRPPPRLHERASHVSVELSEIVGRLLEKSLARRIHSAAALSSELRAILEEKGSRLLRRGRELGDGDFVGREAELEQLKEIALRARGGAGQVAVITGEEGIGTTRLLREFMSWAQVQGFFVIDVMQERGADAADSLVRGLRRSEGLAETQLSAAAEADLDAIGELLQHASERVPIAVIIDEFDRSDAVSAGILHYAARRTTDLPVMICVGVSHRGEGEVSSDALDNVEEIPGATAIHLTGLEREEIRRLVGSMARCRVVGKELVRLLESNTGGNPLLVKECLKSLASRGAVWFEEGECDLVAGEHEIVAPPSVEEAVLARLQGMSGAAREVAELVAVAGGRCHLGAIADLVGLGENVRSEALAELARSAIIVFDSPGETCQFTHRLYGRAIYSRVPVEKRTTWHAEMAARLEREQEASKDEIADDLAYHWLGAGDREMARWYLAQAGDRACGAHLVRRAIGLFEQALALGPSPAERAPLEEKVGDLQALCGRTSNALASYAQARSSYCAAAGGSCEAVVDRARLFHKSGRLCERRGQAWYDDAEESYRKALDLYESASHVAGAAGVRIDLGWLSSQRGEHEQGLRMCERARQILAERDEEELARALTAMGLIYLKIGEVDAAARCLHQSLEVAERSGDGRELARAHHNLGMSYLDTGDWRRAVDEFERAIAIQEELGNVGAVARYTNSLGACLVEHGEWDRARQVLERAIVLGRRCENVSYVRRATRNLGAGYYLRGRDLERAARCYEEFLSLEETPQARARTMLLLGAIYYEKGEWDRAVGHYVRALRLSARHAERERMGGIYCNLGVLYGKRGDRRRATACFSKSLAHARLIQNDSLTVGVTCSAAETYMRWGDLDASRQLLQQARAVAECGPMERDLAEIEMREAELAVQEGRADDALALLSRARESAERGGDRVSVAICARLEGRTYALKDVWERAAQRFEESIEGLSGAESIHELALTFMETAVFKWRYGYVEEALELMGRAHEIFSRLGAVPDAERSQLYLGRWKDETDQE</sequence>
<dbReference type="GO" id="GO:0005737">
    <property type="term" value="C:cytoplasm"/>
    <property type="evidence" value="ECO:0007669"/>
    <property type="project" value="TreeGrafter"/>
</dbReference>
<feature type="repeat" description="TPR" evidence="3">
    <location>
        <begin position="875"/>
        <end position="908"/>
    </location>
</feature>
<dbReference type="PATRIC" id="fig|1703770.3.peg.1294"/>
<evidence type="ECO:0000256" key="2">
    <source>
        <dbReference type="ARBA" id="ARBA00022840"/>
    </source>
</evidence>
<reference evidence="5 6" key="1">
    <citation type="journal article" date="2015" name="Microbiome">
        <title>Genomic resolution of linkages in carbon, nitrogen, and sulfur cycling among widespread estuary sediment bacteria.</title>
        <authorList>
            <person name="Baker B.J."/>
            <person name="Lazar C.S."/>
            <person name="Teske A.P."/>
            <person name="Dick G.J."/>
        </authorList>
    </citation>
    <scope>NUCLEOTIDE SEQUENCE [LARGE SCALE GENOMIC DNA]</scope>
    <source>
        <strain evidence="5">DG_24</strain>
    </source>
</reference>
<dbReference type="PROSITE" id="PS00108">
    <property type="entry name" value="PROTEIN_KINASE_ST"/>
    <property type="match status" value="1"/>
</dbReference>
<dbReference type="InterPro" id="IPR041664">
    <property type="entry name" value="AAA_16"/>
</dbReference>
<dbReference type="CDD" id="cd14014">
    <property type="entry name" value="STKc_PknB_like"/>
    <property type="match status" value="1"/>
</dbReference>
<feature type="repeat" description="TPR" evidence="3">
    <location>
        <begin position="835"/>
        <end position="868"/>
    </location>
</feature>
<dbReference type="EMBL" id="LIZS01000012">
    <property type="protein sequence ID" value="KPJ53799.1"/>
    <property type="molecule type" value="Genomic_DNA"/>
</dbReference>
<name>A0A0S7WUH8_UNCT6</name>
<dbReference type="InterPro" id="IPR011009">
    <property type="entry name" value="Kinase-like_dom_sf"/>
</dbReference>
<dbReference type="GO" id="GO:0005524">
    <property type="term" value="F:ATP binding"/>
    <property type="evidence" value="ECO:0007669"/>
    <property type="project" value="UniProtKB-KW"/>
</dbReference>
<protein>
    <recommendedName>
        <fullName evidence="4">Protein kinase domain-containing protein</fullName>
    </recommendedName>
</protein>
<dbReference type="Pfam" id="PF00069">
    <property type="entry name" value="Pkinase"/>
    <property type="match status" value="1"/>
</dbReference>
<dbReference type="Gene3D" id="1.10.510.10">
    <property type="entry name" value="Transferase(Phosphotransferase) domain 1"/>
    <property type="match status" value="1"/>
</dbReference>
<gene>
    <name evidence="5" type="ORF">AMJ39_03150</name>
</gene>
<dbReference type="Proteomes" id="UP000052008">
    <property type="component" value="Unassembled WGS sequence"/>
</dbReference>
<dbReference type="SUPFAM" id="SSF56112">
    <property type="entry name" value="Protein kinase-like (PK-like)"/>
    <property type="match status" value="1"/>
</dbReference>
<dbReference type="InterPro" id="IPR027417">
    <property type="entry name" value="P-loop_NTPase"/>
</dbReference>
<dbReference type="Pfam" id="PF13176">
    <property type="entry name" value="TPR_7"/>
    <property type="match status" value="1"/>
</dbReference>
<dbReference type="SUPFAM" id="SSF48452">
    <property type="entry name" value="TPR-like"/>
    <property type="match status" value="3"/>
</dbReference>
<dbReference type="PROSITE" id="PS50293">
    <property type="entry name" value="TPR_REGION"/>
    <property type="match status" value="1"/>
</dbReference>
<feature type="repeat" description="TPR" evidence="3">
    <location>
        <begin position="993"/>
        <end position="1026"/>
    </location>
</feature>
<dbReference type="InterPro" id="IPR000719">
    <property type="entry name" value="Prot_kinase_dom"/>
</dbReference>
<dbReference type="PANTHER" id="PTHR16305">
    <property type="entry name" value="TESTICULAR SOLUBLE ADENYLYL CYCLASE"/>
    <property type="match status" value="1"/>
</dbReference>
<keyword evidence="3" id="KW-0802">TPR repeat</keyword>
<dbReference type="AlphaFoldDB" id="A0A0S7WUH8"/>
<dbReference type="GO" id="GO:0004672">
    <property type="term" value="F:protein kinase activity"/>
    <property type="evidence" value="ECO:0007669"/>
    <property type="project" value="InterPro"/>
</dbReference>
<dbReference type="Pfam" id="PF13424">
    <property type="entry name" value="TPR_12"/>
    <property type="match status" value="1"/>
</dbReference>
<dbReference type="Gene3D" id="1.25.40.10">
    <property type="entry name" value="Tetratricopeptide repeat domain"/>
    <property type="match status" value="3"/>
</dbReference>
<dbReference type="SMART" id="SM00220">
    <property type="entry name" value="S_TKc"/>
    <property type="match status" value="1"/>
</dbReference>
<dbReference type="SUPFAM" id="SSF52540">
    <property type="entry name" value="P-loop containing nucleoside triphosphate hydrolases"/>
    <property type="match status" value="1"/>
</dbReference>
<evidence type="ECO:0000256" key="3">
    <source>
        <dbReference type="PROSITE-ProRule" id="PRU00339"/>
    </source>
</evidence>
<accession>A0A0S7WUH8</accession>
<dbReference type="InterPro" id="IPR008271">
    <property type="entry name" value="Ser/Thr_kinase_AS"/>
</dbReference>
<dbReference type="STRING" id="1703770.AMJ39_03150"/>
<dbReference type="PROSITE" id="PS50011">
    <property type="entry name" value="PROTEIN_KINASE_DOM"/>
    <property type="match status" value="1"/>
</dbReference>
<dbReference type="InterPro" id="IPR019734">
    <property type="entry name" value="TPR_rpt"/>
</dbReference>
<dbReference type="InterPro" id="IPR011990">
    <property type="entry name" value="TPR-like_helical_dom_sf"/>
</dbReference>
<evidence type="ECO:0000256" key="1">
    <source>
        <dbReference type="ARBA" id="ARBA00022741"/>
    </source>
</evidence>
<organism evidence="5 6">
    <name type="scientific">candidate division TA06 bacterium DG_24</name>
    <dbReference type="NCBI Taxonomy" id="1703770"/>
    <lineage>
        <taxon>Bacteria</taxon>
        <taxon>Bacteria division TA06</taxon>
    </lineage>
</organism>
<dbReference type="PANTHER" id="PTHR16305:SF28">
    <property type="entry name" value="GUANYLATE CYCLASE DOMAIN-CONTAINING PROTEIN"/>
    <property type="match status" value="1"/>
</dbReference>
<dbReference type="GO" id="GO:0004016">
    <property type="term" value="F:adenylate cyclase activity"/>
    <property type="evidence" value="ECO:0007669"/>
    <property type="project" value="TreeGrafter"/>
</dbReference>
<keyword evidence="2" id="KW-0067">ATP-binding</keyword>